<comment type="caution">
    <text evidence="16">The sequence shown here is derived from an EMBL/GenBank/DDBJ whole genome shotgun (WGS) entry which is preliminary data.</text>
</comment>
<proteinExistence type="inferred from homology"/>
<dbReference type="Pfam" id="PF00587">
    <property type="entry name" value="tRNA-synt_2b"/>
    <property type="match status" value="1"/>
</dbReference>
<name>A0A6G4WAN7_9HYPH</name>
<feature type="binding site" evidence="12">
    <location>
        <position position="485"/>
    </location>
    <ligand>
        <name>L-serine</name>
        <dbReference type="ChEBI" id="CHEBI:33384"/>
    </ligand>
</feature>
<keyword evidence="17" id="KW-1185">Reference proteome</keyword>
<dbReference type="InterPro" id="IPR045864">
    <property type="entry name" value="aa-tRNA-synth_II/BPL/LPL"/>
</dbReference>
<dbReference type="InterPro" id="IPR002314">
    <property type="entry name" value="aa-tRNA-synt_IIb"/>
</dbReference>
<dbReference type="PANTHER" id="PTHR43697">
    <property type="entry name" value="SERYL-TRNA SYNTHETASE"/>
    <property type="match status" value="1"/>
</dbReference>
<keyword evidence="7 12" id="KW-0067">ATP-binding</keyword>
<keyword evidence="8 12" id="KW-0648">Protein biosynthesis</keyword>
<comment type="subunit">
    <text evidence="12">Homodimer. The tRNA molecule binds across the dimer.</text>
</comment>
<evidence type="ECO:0000256" key="9">
    <source>
        <dbReference type="ARBA" id="ARBA00023146"/>
    </source>
</evidence>
<dbReference type="InterPro" id="IPR033729">
    <property type="entry name" value="SerRS_core"/>
</dbReference>
<evidence type="ECO:0000256" key="2">
    <source>
        <dbReference type="ARBA" id="ARBA00005045"/>
    </source>
</evidence>
<evidence type="ECO:0000256" key="4">
    <source>
        <dbReference type="ARBA" id="ARBA00022490"/>
    </source>
</evidence>
<evidence type="ECO:0000256" key="10">
    <source>
        <dbReference type="ARBA" id="ARBA00047929"/>
    </source>
</evidence>
<organism evidence="16 17">
    <name type="scientific">Allomesorhizobium camelthorni</name>
    <dbReference type="NCBI Taxonomy" id="475069"/>
    <lineage>
        <taxon>Bacteria</taxon>
        <taxon>Pseudomonadati</taxon>
        <taxon>Pseudomonadota</taxon>
        <taxon>Alphaproteobacteria</taxon>
        <taxon>Hyphomicrobiales</taxon>
        <taxon>Phyllobacteriaceae</taxon>
        <taxon>Allomesorhizobium</taxon>
    </lineage>
</organism>
<dbReference type="HAMAP" id="MF_00176">
    <property type="entry name" value="Ser_tRNA_synth_type1"/>
    <property type="match status" value="1"/>
</dbReference>
<evidence type="ECO:0000256" key="7">
    <source>
        <dbReference type="ARBA" id="ARBA00022840"/>
    </source>
</evidence>
<dbReference type="InterPro" id="IPR042103">
    <property type="entry name" value="SerRS_1_N_sf"/>
</dbReference>
<dbReference type="PRINTS" id="PR00981">
    <property type="entry name" value="TRNASYNTHSER"/>
</dbReference>
<comment type="pathway">
    <text evidence="2 12">Aminoacyl-tRNA biosynthesis; selenocysteinyl-tRNA(Sec) biosynthesis; L-seryl-tRNA(Sec) from L-serine and tRNA(Sec): step 1/1.</text>
</comment>
<dbReference type="EMBL" id="JAAKZF010000008">
    <property type="protein sequence ID" value="NGO51398.1"/>
    <property type="molecule type" value="Genomic_DNA"/>
</dbReference>
<dbReference type="InterPro" id="IPR006195">
    <property type="entry name" value="aa-tRNA-synth_II"/>
</dbReference>
<keyword evidence="6 12" id="KW-0547">Nucleotide-binding</keyword>
<comment type="domain">
    <text evidence="12">Consists of two distinct domains, a catalytic core and a N-terminal extension that is involved in tRNA binding.</text>
</comment>
<comment type="subcellular location">
    <subcellularLocation>
        <location evidence="1 12">Cytoplasm</location>
    </subcellularLocation>
</comment>
<dbReference type="GO" id="GO:0005737">
    <property type="term" value="C:cytoplasm"/>
    <property type="evidence" value="ECO:0007669"/>
    <property type="project" value="UniProtKB-SubCell"/>
</dbReference>
<evidence type="ECO:0000256" key="14">
    <source>
        <dbReference type="PIRSR" id="PIRSR001529-2"/>
    </source>
</evidence>
<dbReference type="Pfam" id="PF02403">
    <property type="entry name" value="Seryl_tRNA_N"/>
    <property type="match status" value="1"/>
</dbReference>
<feature type="binding site" evidence="13">
    <location>
        <position position="483"/>
    </location>
    <ligand>
        <name>L-serine</name>
        <dbReference type="ChEBI" id="CHEBI:33384"/>
    </ligand>
</feature>
<dbReference type="PROSITE" id="PS50862">
    <property type="entry name" value="AA_TRNA_LIGASE_II"/>
    <property type="match status" value="1"/>
</dbReference>
<dbReference type="Gene3D" id="3.30.930.10">
    <property type="entry name" value="Bira Bifunctional Protein, Domain 2"/>
    <property type="match status" value="1"/>
</dbReference>
<feature type="binding site" evidence="12 13">
    <location>
        <position position="385"/>
    </location>
    <ligand>
        <name>L-serine</name>
        <dbReference type="ChEBI" id="CHEBI:33384"/>
    </ligand>
</feature>
<keyword evidence="4 12" id="KW-0963">Cytoplasm</keyword>
<dbReference type="SUPFAM" id="SSF55681">
    <property type="entry name" value="Class II aaRS and biotin synthetases"/>
    <property type="match status" value="1"/>
</dbReference>
<evidence type="ECO:0000313" key="16">
    <source>
        <dbReference type="EMBL" id="NGO51398.1"/>
    </source>
</evidence>
<dbReference type="GO" id="GO:0005524">
    <property type="term" value="F:ATP binding"/>
    <property type="evidence" value="ECO:0007669"/>
    <property type="project" value="UniProtKB-UniRule"/>
</dbReference>
<evidence type="ECO:0000256" key="13">
    <source>
        <dbReference type="PIRSR" id="PIRSR001529-1"/>
    </source>
</evidence>
<evidence type="ECO:0000256" key="12">
    <source>
        <dbReference type="HAMAP-Rule" id="MF_00176"/>
    </source>
</evidence>
<dbReference type="EC" id="6.1.1.11" evidence="12"/>
<evidence type="ECO:0000259" key="15">
    <source>
        <dbReference type="PROSITE" id="PS50862"/>
    </source>
</evidence>
<dbReference type="GO" id="GO:0016260">
    <property type="term" value="P:selenocysteine biosynthetic process"/>
    <property type="evidence" value="ECO:0007669"/>
    <property type="project" value="UniProtKB-UniRule"/>
</dbReference>
<feature type="binding site" evidence="12 14">
    <location>
        <begin position="362"/>
        <end position="364"/>
    </location>
    <ligand>
        <name>ATP</name>
        <dbReference type="ChEBI" id="CHEBI:30616"/>
    </ligand>
</feature>
<dbReference type="Gene3D" id="1.10.287.40">
    <property type="entry name" value="Serine-tRNA synthetase, tRNA binding domain"/>
    <property type="match status" value="1"/>
</dbReference>
<dbReference type="InterPro" id="IPR010978">
    <property type="entry name" value="tRNA-bd_arm"/>
</dbReference>
<gene>
    <name evidence="12 16" type="primary">serS</name>
    <name evidence="16" type="ORF">G6N73_09430</name>
</gene>
<comment type="catalytic activity">
    <reaction evidence="11 12">
        <text>tRNA(Ser) + L-serine + ATP = L-seryl-tRNA(Ser) + AMP + diphosphate + H(+)</text>
        <dbReference type="Rhea" id="RHEA:12292"/>
        <dbReference type="Rhea" id="RHEA-COMP:9669"/>
        <dbReference type="Rhea" id="RHEA-COMP:9703"/>
        <dbReference type="ChEBI" id="CHEBI:15378"/>
        <dbReference type="ChEBI" id="CHEBI:30616"/>
        <dbReference type="ChEBI" id="CHEBI:33019"/>
        <dbReference type="ChEBI" id="CHEBI:33384"/>
        <dbReference type="ChEBI" id="CHEBI:78442"/>
        <dbReference type="ChEBI" id="CHEBI:78533"/>
        <dbReference type="ChEBI" id="CHEBI:456215"/>
        <dbReference type="EC" id="6.1.1.11"/>
    </reaction>
</comment>
<dbReference type="AlphaFoldDB" id="A0A6G4WAN7"/>
<comment type="caution">
    <text evidence="12">Lacks conserved residue(s) required for the propagation of feature annotation.</text>
</comment>
<reference evidence="16 17" key="1">
    <citation type="submission" date="2020-02" db="EMBL/GenBank/DDBJ databases">
        <title>Genome sequence of strain CCNWXJ40-4.</title>
        <authorList>
            <person name="Gao J."/>
            <person name="Sun J."/>
        </authorList>
    </citation>
    <scope>NUCLEOTIDE SEQUENCE [LARGE SCALE GENOMIC DNA]</scope>
    <source>
        <strain evidence="16 17">CCNWXJ 40-4</strain>
    </source>
</reference>
<dbReference type="GO" id="GO:0004828">
    <property type="term" value="F:serine-tRNA ligase activity"/>
    <property type="evidence" value="ECO:0007669"/>
    <property type="project" value="UniProtKB-UniRule"/>
</dbReference>
<evidence type="ECO:0000256" key="11">
    <source>
        <dbReference type="ARBA" id="ARBA00048823"/>
    </source>
</evidence>
<feature type="binding site" evidence="12">
    <location>
        <begin position="331"/>
        <end position="333"/>
    </location>
    <ligand>
        <name>L-serine</name>
        <dbReference type="ChEBI" id="CHEBI:33384"/>
    </ligand>
</feature>
<evidence type="ECO:0000313" key="17">
    <source>
        <dbReference type="Proteomes" id="UP001642900"/>
    </source>
</evidence>
<keyword evidence="5 12" id="KW-0436">Ligase</keyword>
<dbReference type="InterPro" id="IPR002317">
    <property type="entry name" value="Ser-tRNA-ligase_type_1"/>
</dbReference>
<evidence type="ECO:0000256" key="6">
    <source>
        <dbReference type="ARBA" id="ARBA00022741"/>
    </source>
</evidence>
<dbReference type="RefSeq" id="WP_165026536.1">
    <property type="nucleotide sequence ID" value="NZ_JAAKZF010000008.1"/>
</dbReference>
<feature type="binding site" evidence="13">
    <location>
        <position position="331"/>
    </location>
    <ligand>
        <name>L-serine</name>
        <dbReference type="ChEBI" id="CHEBI:33384"/>
    </ligand>
</feature>
<protein>
    <recommendedName>
        <fullName evidence="12">Serine--tRNA ligase</fullName>
        <ecNumber evidence="12">6.1.1.11</ecNumber>
    </recommendedName>
    <alternativeName>
        <fullName evidence="12">Seryl-tRNA synthetase</fullName>
        <shortName evidence="12">SerRS</shortName>
    </alternativeName>
    <alternativeName>
        <fullName evidence="12">Seryl-tRNA(Ser/Sec) synthetase</fullName>
    </alternativeName>
</protein>
<dbReference type="NCBIfam" id="TIGR00414">
    <property type="entry name" value="serS"/>
    <property type="match status" value="1"/>
</dbReference>
<accession>A0A6G4WAN7</accession>
<dbReference type="PANTHER" id="PTHR43697:SF1">
    <property type="entry name" value="SERINE--TRNA LIGASE"/>
    <property type="match status" value="1"/>
</dbReference>
<evidence type="ECO:0000256" key="1">
    <source>
        <dbReference type="ARBA" id="ARBA00004496"/>
    </source>
</evidence>
<evidence type="ECO:0000256" key="8">
    <source>
        <dbReference type="ARBA" id="ARBA00022917"/>
    </source>
</evidence>
<feature type="binding site" evidence="12 14">
    <location>
        <begin position="449"/>
        <end position="452"/>
    </location>
    <ligand>
        <name>ATP</name>
        <dbReference type="ChEBI" id="CHEBI:30616"/>
    </ligand>
</feature>
<comment type="function">
    <text evidence="12">Catalyzes the attachment of serine to tRNA(Ser). Is also able to aminoacylate tRNA(Sec) with serine, to form the misacylated tRNA L-seryl-tRNA(Sec), which will be further converted into selenocysteinyl-tRNA(Sec).</text>
</comment>
<evidence type="ECO:0000256" key="5">
    <source>
        <dbReference type="ARBA" id="ARBA00022598"/>
    </source>
</evidence>
<keyword evidence="9 12" id="KW-0030">Aminoacyl-tRNA synthetase</keyword>
<dbReference type="GO" id="GO:0006434">
    <property type="term" value="P:seryl-tRNA aminoacylation"/>
    <property type="evidence" value="ECO:0007669"/>
    <property type="project" value="UniProtKB-UniRule"/>
</dbReference>
<comment type="similarity">
    <text evidence="3 12">Belongs to the class-II aminoacyl-tRNA synthetase family. Type-1 seryl-tRNA synthetase subfamily.</text>
</comment>
<dbReference type="InterPro" id="IPR015866">
    <property type="entry name" value="Ser-tRNA-synth_1_N"/>
</dbReference>
<dbReference type="SUPFAM" id="SSF46589">
    <property type="entry name" value="tRNA-binding arm"/>
    <property type="match status" value="1"/>
</dbReference>
<comment type="catalytic activity">
    <reaction evidence="10 12">
        <text>tRNA(Sec) + L-serine + ATP = L-seryl-tRNA(Sec) + AMP + diphosphate + H(+)</text>
        <dbReference type="Rhea" id="RHEA:42580"/>
        <dbReference type="Rhea" id="RHEA-COMP:9742"/>
        <dbReference type="Rhea" id="RHEA-COMP:10128"/>
        <dbReference type="ChEBI" id="CHEBI:15378"/>
        <dbReference type="ChEBI" id="CHEBI:30616"/>
        <dbReference type="ChEBI" id="CHEBI:33019"/>
        <dbReference type="ChEBI" id="CHEBI:33384"/>
        <dbReference type="ChEBI" id="CHEBI:78442"/>
        <dbReference type="ChEBI" id="CHEBI:78533"/>
        <dbReference type="ChEBI" id="CHEBI:456215"/>
        <dbReference type="EC" id="6.1.1.11"/>
    </reaction>
</comment>
<evidence type="ECO:0000256" key="3">
    <source>
        <dbReference type="ARBA" id="ARBA00010728"/>
    </source>
</evidence>
<sequence length="527" mass="59091">MLDIKWIRENPKTLVQALVKRSWSAEEAEATVDDLILKDEARRAHLGELQVKQERRNAASREIGNAMRAGDSALAEQLKAEVAEIKSFIQNGEARERELDKALNDALAVIPNVPFDDVPVGADEHANVEKLSWGAELIAARQPRMGNKPKEHFELGEALGLMDFERAAKLSGSRFTVLKGQLARLERALGQFMLDLHTTEHGYMEVQPPLMVRDEVLFGTNQLPKFGDDLFWTSTFVTEKIASLEGEIKSWIPTIKMMEANLESAEGIQKSINRQIELGKEDFLSSLGDMVTGPRQGVRQAKEMLAGKLEEIEEIRRKYPTLSRRFGLIPTAEVPLTNLVREEITPVEKLPLRMTALTPCFRSEAGSAGRDTRGMLRQHQFYKVELVSITDAESSIAEHERMTECAEEVLKRLELPFRTMTLCTGDMGFGARKTYDIEVWLPGQNAYREISSCSVCGDFQARRMDARYKAPGEKQTRFVHTLNGSGVAVGRALIAVMENYQNEDGSVTIPEVLRPYMGGLEKIGRAK</sequence>
<dbReference type="Proteomes" id="UP001642900">
    <property type="component" value="Unassembled WGS sequence"/>
</dbReference>
<feature type="domain" description="Aminoacyl-transfer RNA synthetases class-II family profile" evidence="15">
    <location>
        <begin position="184"/>
        <end position="510"/>
    </location>
</feature>
<dbReference type="CDD" id="cd00770">
    <property type="entry name" value="SerRS_core"/>
    <property type="match status" value="1"/>
</dbReference>
<feature type="binding site" evidence="13">
    <location>
        <position position="362"/>
    </location>
    <ligand>
        <name>L-serine</name>
        <dbReference type="ChEBI" id="CHEBI:33384"/>
    </ligand>
</feature>
<dbReference type="PIRSF" id="PIRSF001529">
    <property type="entry name" value="Ser-tRNA-synth_IIa"/>
    <property type="match status" value="1"/>
</dbReference>
<dbReference type="UniPathway" id="UPA00906">
    <property type="reaction ID" value="UER00895"/>
</dbReference>